<comment type="caution">
    <text evidence="2">The sequence shown here is derived from an EMBL/GenBank/DDBJ whole genome shotgun (WGS) entry which is preliminary data.</text>
</comment>
<gene>
    <name evidence="2" type="ORF">D3273_15525</name>
</gene>
<organism evidence="2 3">
    <name type="scientific">Lichenibacterium minor</name>
    <dbReference type="NCBI Taxonomy" id="2316528"/>
    <lineage>
        <taxon>Bacteria</taxon>
        <taxon>Pseudomonadati</taxon>
        <taxon>Pseudomonadota</taxon>
        <taxon>Alphaproteobacteria</taxon>
        <taxon>Hyphomicrobiales</taxon>
        <taxon>Lichenihabitantaceae</taxon>
        <taxon>Lichenibacterium</taxon>
    </lineage>
</organism>
<evidence type="ECO:0008006" key="4">
    <source>
        <dbReference type="Google" id="ProtNLM"/>
    </source>
</evidence>
<accession>A0A4Q2U5N0</accession>
<dbReference type="InterPro" id="IPR012668">
    <property type="entry name" value="CHP02466"/>
</dbReference>
<dbReference type="NCBIfam" id="TIGR02466">
    <property type="entry name" value="TIGR02466 family protein"/>
    <property type="match status" value="1"/>
</dbReference>
<dbReference type="Proteomes" id="UP000290759">
    <property type="component" value="Unassembled WGS sequence"/>
</dbReference>
<reference evidence="2 3" key="2">
    <citation type="submission" date="2019-02" db="EMBL/GenBank/DDBJ databases">
        <title>'Lichenibacterium ramalinii' gen. nov. sp. nov., 'Lichenibacterium minor' gen. nov. sp. nov.</title>
        <authorList>
            <person name="Pankratov T."/>
        </authorList>
    </citation>
    <scope>NUCLEOTIDE SEQUENCE [LARGE SCALE GENOMIC DNA]</scope>
    <source>
        <strain evidence="2 3">RmlP026</strain>
    </source>
</reference>
<sequence>MRRRGVAGPRDRLGSPRNRQRTPRESRRSPGGTMAVRLNLAVRGLFATPVAALEVPDAGRINAALSRAILARRDAHPSVQASNAGGWHSDRDILGWGGAEAAEVIELAKGVAAQLTADRAGAPIRPAWTVSAWANVNTAGHANVAHYHAGAFWSGTYYVEDGGCAADPSLGGEFEMLDPRGPGPGMYAPALKFTGDGASVGGAETIRPKPGLLILFPSWLMHQVRPYRGAGTRISVAFNFSLPA</sequence>
<dbReference type="AlphaFoldDB" id="A0A4Q2U5N0"/>
<evidence type="ECO:0000313" key="3">
    <source>
        <dbReference type="Proteomes" id="UP000290759"/>
    </source>
</evidence>
<reference evidence="2 3" key="1">
    <citation type="submission" date="2018-12" db="EMBL/GenBank/DDBJ databases">
        <authorList>
            <person name="Grouzdev D.S."/>
            <person name="Krutkina M.S."/>
        </authorList>
    </citation>
    <scope>NUCLEOTIDE SEQUENCE [LARGE SCALE GENOMIC DNA]</scope>
    <source>
        <strain evidence="2 3">RmlP026</strain>
    </source>
</reference>
<dbReference type="OrthoDB" id="9783136at2"/>
<evidence type="ECO:0000256" key="1">
    <source>
        <dbReference type="SAM" id="MobiDB-lite"/>
    </source>
</evidence>
<feature type="region of interest" description="Disordered" evidence="1">
    <location>
        <begin position="1"/>
        <end position="32"/>
    </location>
</feature>
<dbReference type="Gene3D" id="2.60.120.620">
    <property type="entry name" value="q2cbj1_9rhob like domain"/>
    <property type="match status" value="1"/>
</dbReference>
<dbReference type="Pfam" id="PF13759">
    <property type="entry name" value="2OG-FeII_Oxy_5"/>
    <property type="match status" value="1"/>
</dbReference>
<evidence type="ECO:0000313" key="2">
    <source>
        <dbReference type="EMBL" id="RYC31118.1"/>
    </source>
</evidence>
<dbReference type="EMBL" id="QYBB01000017">
    <property type="protein sequence ID" value="RYC31118.1"/>
    <property type="molecule type" value="Genomic_DNA"/>
</dbReference>
<proteinExistence type="predicted"/>
<protein>
    <recommendedName>
        <fullName evidence="4">2OG-Fe(II) oxygenase</fullName>
    </recommendedName>
</protein>
<keyword evidence="3" id="KW-1185">Reference proteome</keyword>
<name>A0A4Q2U5N0_9HYPH</name>